<comment type="caution">
    <text evidence="8">The sequence shown here is derived from an EMBL/GenBank/DDBJ whole genome shotgun (WGS) entry which is preliminary data.</text>
</comment>
<keyword evidence="9" id="KW-1185">Reference proteome</keyword>
<feature type="transmembrane region" description="Helical" evidence="6">
    <location>
        <begin position="218"/>
        <end position="240"/>
    </location>
</feature>
<evidence type="ECO:0000256" key="2">
    <source>
        <dbReference type="ARBA" id="ARBA00022692"/>
    </source>
</evidence>
<reference evidence="8" key="1">
    <citation type="journal article" date="2020" name="Stud. Mycol.">
        <title>101 Dothideomycetes genomes: a test case for predicting lifestyles and emergence of pathogens.</title>
        <authorList>
            <person name="Haridas S."/>
            <person name="Albert R."/>
            <person name="Binder M."/>
            <person name="Bloem J."/>
            <person name="Labutti K."/>
            <person name="Salamov A."/>
            <person name="Andreopoulos B."/>
            <person name="Baker S."/>
            <person name="Barry K."/>
            <person name="Bills G."/>
            <person name="Bluhm B."/>
            <person name="Cannon C."/>
            <person name="Castanera R."/>
            <person name="Culley D."/>
            <person name="Daum C."/>
            <person name="Ezra D."/>
            <person name="Gonzalez J."/>
            <person name="Henrissat B."/>
            <person name="Kuo A."/>
            <person name="Liang C."/>
            <person name="Lipzen A."/>
            <person name="Lutzoni F."/>
            <person name="Magnuson J."/>
            <person name="Mondo S."/>
            <person name="Nolan M."/>
            <person name="Ohm R."/>
            <person name="Pangilinan J."/>
            <person name="Park H.-J."/>
            <person name="Ramirez L."/>
            <person name="Alfaro M."/>
            <person name="Sun H."/>
            <person name="Tritt A."/>
            <person name="Yoshinaga Y."/>
            <person name="Zwiers L.-H."/>
            <person name="Turgeon B."/>
            <person name="Goodwin S."/>
            <person name="Spatafora J."/>
            <person name="Crous P."/>
            <person name="Grigoriev I."/>
        </authorList>
    </citation>
    <scope>NUCLEOTIDE SEQUENCE</scope>
    <source>
        <strain evidence="8">CBS 121410</strain>
    </source>
</reference>
<evidence type="ECO:0000256" key="6">
    <source>
        <dbReference type="SAM" id="Phobius"/>
    </source>
</evidence>
<keyword evidence="4 6" id="KW-0472">Membrane</keyword>
<feature type="transmembrane region" description="Helical" evidence="6">
    <location>
        <begin position="184"/>
        <end position="206"/>
    </location>
</feature>
<dbReference type="GO" id="GO:0016020">
    <property type="term" value="C:membrane"/>
    <property type="evidence" value="ECO:0007669"/>
    <property type="project" value="UniProtKB-SubCell"/>
</dbReference>
<keyword evidence="3 6" id="KW-1133">Transmembrane helix</keyword>
<evidence type="ECO:0000256" key="3">
    <source>
        <dbReference type="ARBA" id="ARBA00022989"/>
    </source>
</evidence>
<evidence type="ECO:0000256" key="5">
    <source>
        <dbReference type="ARBA" id="ARBA00038359"/>
    </source>
</evidence>
<dbReference type="EMBL" id="ML978711">
    <property type="protein sequence ID" value="KAF2091928.1"/>
    <property type="molecule type" value="Genomic_DNA"/>
</dbReference>
<feature type="transmembrane region" description="Helical" evidence="6">
    <location>
        <begin position="49"/>
        <end position="69"/>
    </location>
</feature>
<feature type="transmembrane region" description="Helical" evidence="6">
    <location>
        <begin position="134"/>
        <end position="156"/>
    </location>
</feature>
<evidence type="ECO:0000256" key="1">
    <source>
        <dbReference type="ARBA" id="ARBA00004141"/>
    </source>
</evidence>
<dbReference type="OrthoDB" id="5393606at2759"/>
<dbReference type="Pfam" id="PF20684">
    <property type="entry name" value="Fung_rhodopsin"/>
    <property type="match status" value="1"/>
</dbReference>
<feature type="transmembrane region" description="Helical" evidence="6">
    <location>
        <begin position="6"/>
        <end position="29"/>
    </location>
</feature>
<dbReference type="Proteomes" id="UP000799776">
    <property type="component" value="Unassembled WGS sequence"/>
</dbReference>
<protein>
    <recommendedName>
        <fullName evidence="7">Rhodopsin domain-containing protein</fullName>
    </recommendedName>
</protein>
<evidence type="ECO:0000259" key="7">
    <source>
        <dbReference type="Pfam" id="PF20684"/>
    </source>
</evidence>
<dbReference type="AlphaFoldDB" id="A0A9P4I2Q1"/>
<evidence type="ECO:0000313" key="9">
    <source>
        <dbReference type="Proteomes" id="UP000799776"/>
    </source>
</evidence>
<evidence type="ECO:0000256" key="4">
    <source>
        <dbReference type="ARBA" id="ARBA00023136"/>
    </source>
</evidence>
<dbReference type="PANTHER" id="PTHR33048">
    <property type="entry name" value="PTH11-LIKE INTEGRAL MEMBRANE PROTEIN (AFU_ORTHOLOGUE AFUA_5G11245)"/>
    <property type="match status" value="1"/>
</dbReference>
<comment type="subcellular location">
    <subcellularLocation>
        <location evidence="1">Membrane</location>
        <topology evidence="1">Multi-pass membrane protein</topology>
    </subcellularLocation>
</comment>
<sequence length="390" mass="42475">MTYVNVASVIAVSVILPLLAIAAVVLRILQRRSVKSTSQIILSGHLDDVFCALALIPTVATGIIMIIGASQGALGTHTSADQINDWITSTTPTYVLLEKCVYAVFVVQPLALGFIKLSFLFFYRRIICGLVFDVISWFMIAMVTGWTIAFFFGFVFDCQTDFAANWGSLSEIGAVCGFGFLPTIVYTILDASLDFFILFLPIPWILRLQMPTIRKFQVCAAFLLGGFAVAAGLVRMAIYIETNTPSNGLTQVTIMGLPIYDIQGISSAALFWTMVETGVAVIASCLPTLRPVLSVTAFSNVLSSLRSFLSARYSGSRTGTRVYTDEESGHTSEIAISQEYAPKLDTAERLDSYDMQVMPTNDSGKTNQAGVIEVQNEVIVCSKCRSLDLD</sequence>
<dbReference type="InterPro" id="IPR052337">
    <property type="entry name" value="SAT4-like"/>
</dbReference>
<comment type="similarity">
    <text evidence="5">Belongs to the SAT4 family.</text>
</comment>
<accession>A0A9P4I2Q1</accession>
<feature type="transmembrane region" description="Helical" evidence="6">
    <location>
        <begin position="101"/>
        <end position="122"/>
    </location>
</feature>
<dbReference type="InterPro" id="IPR049326">
    <property type="entry name" value="Rhodopsin_dom_fungi"/>
</dbReference>
<name>A0A9P4I2Q1_9PEZI</name>
<keyword evidence="2 6" id="KW-0812">Transmembrane</keyword>
<dbReference type="PANTHER" id="PTHR33048:SF157">
    <property type="entry name" value="INTEGRAL MEMBRANE PROTEIN"/>
    <property type="match status" value="1"/>
</dbReference>
<proteinExistence type="inferred from homology"/>
<organism evidence="8 9">
    <name type="scientific">Saccharata proteae CBS 121410</name>
    <dbReference type="NCBI Taxonomy" id="1314787"/>
    <lineage>
        <taxon>Eukaryota</taxon>
        <taxon>Fungi</taxon>
        <taxon>Dikarya</taxon>
        <taxon>Ascomycota</taxon>
        <taxon>Pezizomycotina</taxon>
        <taxon>Dothideomycetes</taxon>
        <taxon>Dothideomycetes incertae sedis</taxon>
        <taxon>Botryosphaeriales</taxon>
        <taxon>Saccharataceae</taxon>
        <taxon>Saccharata</taxon>
    </lineage>
</organism>
<evidence type="ECO:0000313" key="8">
    <source>
        <dbReference type="EMBL" id="KAF2091928.1"/>
    </source>
</evidence>
<gene>
    <name evidence="8" type="ORF">K490DRAFT_31211</name>
</gene>
<feature type="domain" description="Rhodopsin" evidence="7">
    <location>
        <begin position="44"/>
        <end position="294"/>
    </location>
</feature>